<dbReference type="EMBL" id="LCEB01000033">
    <property type="protein sequence ID" value="KKS64199.1"/>
    <property type="molecule type" value="Genomic_DNA"/>
</dbReference>
<evidence type="ECO:0000313" key="2">
    <source>
        <dbReference type="EMBL" id="KKS64199.1"/>
    </source>
</evidence>
<protein>
    <recommendedName>
        <fullName evidence="1">Transposase IS200-like domain-containing protein</fullName>
    </recommendedName>
</protein>
<dbReference type="AlphaFoldDB" id="A0A0G1ATB0"/>
<reference evidence="2 3" key="1">
    <citation type="journal article" date="2015" name="Nature">
        <title>rRNA introns, odd ribosomes, and small enigmatic genomes across a large radiation of phyla.</title>
        <authorList>
            <person name="Brown C.T."/>
            <person name="Hug L.A."/>
            <person name="Thomas B.C."/>
            <person name="Sharon I."/>
            <person name="Castelle C.J."/>
            <person name="Singh A."/>
            <person name="Wilkins M.J."/>
            <person name="Williams K.H."/>
            <person name="Banfield J.F."/>
        </authorList>
    </citation>
    <scope>NUCLEOTIDE SEQUENCE [LARGE SCALE GENOMIC DNA]</scope>
</reference>
<dbReference type="InterPro" id="IPR052715">
    <property type="entry name" value="RAYT_transposase"/>
</dbReference>
<sequence length="208" mass="24360">MITGILYLRGDHRTTQNRNRRSIRLKGFDYSSNGAYFVTICTKDRQELFGSVVGANHDLPDEQTTMILNRYGKIVDRIIKSLTDRFPVDIDICQIMPNHIHMVIIITGCSHVGVIHESPPDKRAHHDAPLHLAQPQRSLLSQIIGFLKMNSSKLIHQISDNPQFPVWQRNYYEHIIRNGQELFKIRQYIQLNPNMWERDRNNPKNLYF</sequence>
<name>A0A0G1ATB0_9BACT</name>
<dbReference type="PATRIC" id="fig|1618420.3.peg.378"/>
<dbReference type="GO" id="GO:0006313">
    <property type="term" value="P:DNA transposition"/>
    <property type="evidence" value="ECO:0007669"/>
    <property type="project" value="InterPro"/>
</dbReference>
<dbReference type="PANTHER" id="PTHR36966">
    <property type="entry name" value="REP-ASSOCIATED TYROSINE TRANSPOSASE"/>
    <property type="match status" value="1"/>
</dbReference>
<dbReference type="InterPro" id="IPR002686">
    <property type="entry name" value="Transposase_17"/>
</dbReference>
<proteinExistence type="predicted"/>
<evidence type="ECO:0000259" key="1">
    <source>
        <dbReference type="SMART" id="SM01321"/>
    </source>
</evidence>
<dbReference type="Proteomes" id="UP000034135">
    <property type="component" value="Unassembled WGS sequence"/>
</dbReference>
<dbReference type="Gene3D" id="3.30.70.1290">
    <property type="entry name" value="Transposase IS200-like"/>
    <property type="match status" value="1"/>
</dbReference>
<dbReference type="GO" id="GO:0043565">
    <property type="term" value="F:sequence-specific DNA binding"/>
    <property type="evidence" value="ECO:0007669"/>
    <property type="project" value="TreeGrafter"/>
</dbReference>
<evidence type="ECO:0000313" key="3">
    <source>
        <dbReference type="Proteomes" id="UP000034135"/>
    </source>
</evidence>
<organism evidence="2 3">
    <name type="scientific">Candidatus Daviesbacteria bacterium GW2011_GWA1_42_6</name>
    <dbReference type="NCBI Taxonomy" id="1618420"/>
    <lineage>
        <taxon>Bacteria</taxon>
        <taxon>Candidatus Daviesiibacteriota</taxon>
    </lineage>
</organism>
<dbReference type="GO" id="GO:0004803">
    <property type="term" value="F:transposase activity"/>
    <property type="evidence" value="ECO:0007669"/>
    <property type="project" value="InterPro"/>
</dbReference>
<gene>
    <name evidence="2" type="ORF">UV33_C0033G0005</name>
</gene>
<dbReference type="SMART" id="SM01321">
    <property type="entry name" value="Y1_Tnp"/>
    <property type="match status" value="1"/>
</dbReference>
<dbReference type="PANTHER" id="PTHR36966:SF1">
    <property type="entry name" value="REP-ASSOCIATED TYROSINE TRANSPOSASE"/>
    <property type="match status" value="1"/>
</dbReference>
<dbReference type="SUPFAM" id="SSF143422">
    <property type="entry name" value="Transposase IS200-like"/>
    <property type="match status" value="1"/>
</dbReference>
<accession>A0A0G1ATB0</accession>
<comment type="caution">
    <text evidence="2">The sequence shown here is derived from an EMBL/GenBank/DDBJ whole genome shotgun (WGS) entry which is preliminary data.</text>
</comment>
<dbReference type="InterPro" id="IPR036515">
    <property type="entry name" value="Transposase_17_sf"/>
</dbReference>
<feature type="domain" description="Transposase IS200-like" evidence="1">
    <location>
        <begin position="31"/>
        <end position="192"/>
    </location>
</feature>